<comment type="similarity">
    <text evidence="1">Belongs to the IS150/IS1296 orfA family.</text>
</comment>
<dbReference type="InterPro" id="IPR036388">
    <property type="entry name" value="WH-like_DNA-bd_sf"/>
</dbReference>
<evidence type="ECO:0000313" key="4">
    <source>
        <dbReference type="EMBL" id="NMM98066.1"/>
    </source>
</evidence>
<evidence type="ECO:0000256" key="2">
    <source>
        <dbReference type="SAM" id="MobiDB-lite"/>
    </source>
</evidence>
<dbReference type="GO" id="GO:0043565">
    <property type="term" value="F:sequence-specific DNA binding"/>
    <property type="evidence" value="ECO:0007669"/>
    <property type="project" value="InterPro"/>
</dbReference>
<reference evidence="4 5" key="1">
    <citation type="submission" date="2020-02" db="EMBL/GenBank/DDBJ databases">
        <title>Characterization of phylogenetic diversity of novel bifidobacterial species isolated in Czech ZOOs.</title>
        <authorList>
            <person name="Lugli G.A."/>
            <person name="Vera N.B."/>
            <person name="Ventura M."/>
        </authorList>
    </citation>
    <scope>NUCLEOTIDE SEQUENCE [LARGE SCALE GENOMIC DNA]</scope>
    <source>
        <strain evidence="4 5">DSM 109959</strain>
    </source>
</reference>
<comment type="caution">
    <text evidence="4">The sequence shown here is derived from an EMBL/GenBank/DDBJ whole genome shotgun (WGS) entry which is preliminary data.</text>
</comment>
<dbReference type="Proteomes" id="UP000543419">
    <property type="component" value="Unassembled WGS sequence"/>
</dbReference>
<dbReference type="Gene3D" id="1.10.10.10">
    <property type="entry name" value="Winged helix-like DNA-binding domain superfamily/Winged helix DNA-binding domain"/>
    <property type="match status" value="1"/>
</dbReference>
<feature type="domain" description="Insertion element IS150 protein InsJ-like helix-turn-helix" evidence="3">
    <location>
        <begin position="23"/>
        <end position="68"/>
    </location>
</feature>
<sequence>MGEHKGNKAYDYETKLAAARDHVERGLTKAEVMARYGIASITALERWCLEYRTGGPEALRPKPKGRPRGAKSKPKSAPDRERELEEEENAYLKAKVVYLGKVNALLAERSATGTERRSSRRWRGSAIRSGAC</sequence>
<dbReference type="InterPro" id="IPR055247">
    <property type="entry name" value="InsJ-like_HTH"/>
</dbReference>
<gene>
    <name evidence="4" type="ORF">G1C97_1015</name>
</gene>
<dbReference type="SUPFAM" id="SSF48295">
    <property type="entry name" value="TrpR-like"/>
    <property type="match status" value="1"/>
</dbReference>
<dbReference type="AlphaFoldDB" id="A0A7Y0EZ64"/>
<accession>A0A7Y0EZ64</accession>
<protein>
    <submittedName>
        <fullName evidence="4">Transposase</fullName>
    </submittedName>
</protein>
<proteinExistence type="inferred from homology"/>
<organism evidence="4 5">
    <name type="scientific">Bifidobacterium olomucense</name>
    <dbReference type="NCBI Taxonomy" id="2675324"/>
    <lineage>
        <taxon>Bacteria</taxon>
        <taxon>Bacillati</taxon>
        <taxon>Actinomycetota</taxon>
        <taxon>Actinomycetes</taxon>
        <taxon>Bifidobacteriales</taxon>
        <taxon>Bifidobacteriaceae</taxon>
        <taxon>Bifidobacterium</taxon>
    </lineage>
</organism>
<dbReference type="InterPro" id="IPR052057">
    <property type="entry name" value="IS150/IS1296_orfA-like"/>
</dbReference>
<dbReference type="InterPro" id="IPR010921">
    <property type="entry name" value="Trp_repressor/repl_initiator"/>
</dbReference>
<keyword evidence="5" id="KW-1185">Reference proteome</keyword>
<feature type="compositionally biased region" description="Basic residues" evidence="2">
    <location>
        <begin position="61"/>
        <end position="74"/>
    </location>
</feature>
<evidence type="ECO:0000259" key="3">
    <source>
        <dbReference type="Pfam" id="PF13518"/>
    </source>
</evidence>
<feature type="region of interest" description="Disordered" evidence="2">
    <location>
        <begin position="54"/>
        <end position="86"/>
    </location>
</feature>
<name>A0A7Y0EZ64_9BIFI</name>
<feature type="region of interest" description="Disordered" evidence="2">
    <location>
        <begin position="109"/>
        <end position="132"/>
    </location>
</feature>
<dbReference type="EMBL" id="JAAIIG010000003">
    <property type="protein sequence ID" value="NMM98066.1"/>
    <property type="molecule type" value="Genomic_DNA"/>
</dbReference>
<dbReference type="PANTHER" id="PTHR33795">
    <property type="entry name" value="INSERTION ELEMENT IS150 PROTEIN INSJ"/>
    <property type="match status" value="1"/>
</dbReference>
<dbReference type="Pfam" id="PF13518">
    <property type="entry name" value="HTH_28"/>
    <property type="match status" value="1"/>
</dbReference>
<dbReference type="PANTHER" id="PTHR33795:SF1">
    <property type="entry name" value="INSERTION ELEMENT IS150 PROTEIN INSJ"/>
    <property type="match status" value="1"/>
</dbReference>
<evidence type="ECO:0000256" key="1">
    <source>
        <dbReference type="ARBA" id="ARBA00038232"/>
    </source>
</evidence>
<evidence type="ECO:0000313" key="5">
    <source>
        <dbReference type="Proteomes" id="UP000543419"/>
    </source>
</evidence>